<keyword evidence="1" id="KW-0472">Membrane</keyword>
<keyword evidence="1" id="KW-1133">Transmembrane helix</keyword>
<evidence type="ECO:0000256" key="1">
    <source>
        <dbReference type="SAM" id="Phobius"/>
    </source>
</evidence>
<dbReference type="RefSeq" id="WP_132580215.1">
    <property type="nucleotide sequence ID" value="NZ_SMAJ01000003.1"/>
</dbReference>
<gene>
    <name evidence="2" type="ORF">EDC26_103105</name>
</gene>
<dbReference type="EMBL" id="SMAJ01000003">
    <property type="protein sequence ID" value="TCT09487.1"/>
    <property type="molecule type" value="Genomic_DNA"/>
</dbReference>
<name>A0A4R3MBZ7_9BURK</name>
<comment type="caution">
    <text evidence="2">The sequence shown here is derived from an EMBL/GenBank/DDBJ whole genome shotgun (WGS) entry which is preliminary data.</text>
</comment>
<evidence type="ECO:0000313" key="3">
    <source>
        <dbReference type="Proteomes" id="UP000295525"/>
    </source>
</evidence>
<sequence length="71" mass="8029">MSKIMDVFDDAVIRASGMNRKEEALRRGDLSEQYDDDGSVLLKIIAWVIFAAFGLYMLVEGIQTAFLSIFH</sequence>
<feature type="transmembrane region" description="Helical" evidence="1">
    <location>
        <begin position="40"/>
        <end position="59"/>
    </location>
</feature>
<evidence type="ECO:0000313" key="2">
    <source>
        <dbReference type="EMBL" id="TCT09487.1"/>
    </source>
</evidence>
<proteinExistence type="predicted"/>
<reference evidence="2 3" key="1">
    <citation type="submission" date="2019-03" db="EMBL/GenBank/DDBJ databases">
        <title>Genomic Encyclopedia of Type Strains, Phase IV (KMG-IV): sequencing the most valuable type-strain genomes for metagenomic binning, comparative biology and taxonomic classification.</title>
        <authorList>
            <person name="Goeker M."/>
        </authorList>
    </citation>
    <scope>NUCLEOTIDE SEQUENCE [LARGE SCALE GENOMIC DNA]</scope>
    <source>
        <strain evidence="2 3">DSM 24591</strain>
    </source>
</reference>
<dbReference type="Proteomes" id="UP000295525">
    <property type="component" value="Unassembled WGS sequence"/>
</dbReference>
<keyword evidence="3" id="KW-1185">Reference proteome</keyword>
<accession>A0A4R3MBZ7</accession>
<organism evidence="2 3">
    <name type="scientific">Paralcaligenes ureilyticus</name>
    <dbReference type="NCBI Taxonomy" id="627131"/>
    <lineage>
        <taxon>Bacteria</taxon>
        <taxon>Pseudomonadati</taxon>
        <taxon>Pseudomonadota</taxon>
        <taxon>Betaproteobacteria</taxon>
        <taxon>Burkholderiales</taxon>
        <taxon>Alcaligenaceae</taxon>
        <taxon>Paralcaligenes</taxon>
    </lineage>
</organism>
<keyword evidence="1" id="KW-0812">Transmembrane</keyword>
<dbReference type="AlphaFoldDB" id="A0A4R3MBZ7"/>
<protein>
    <submittedName>
        <fullName evidence="2">Uncharacterized protein</fullName>
    </submittedName>
</protein>